<dbReference type="AlphaFoldDB" id="A0A0J9TN26"/>
<feature type="compositionally biased region" description="Basic and acidic residues" evidence="1">
    <location>
        <begin position="249"/>
        <end position="263"/>
    </location>
</feature>
<feature type="compositionally biased region" description="Low complexity" evidence="1">
    <location>
        <begin position="280"/>
        <end position="292"/>
    </location>
</feature>
<name>A0A0J9TN26_PLAVI</name>
<dbReference type="InterPro" id="IPR008780">
    <property type="entry name" value="Plasmodium_Vir"/>
</dbReference>
<dbReference type="EMBL" id="KQ235648">
    <property type="protein sequence ID" value="KMZ96157.1"/>
    <property type="molecule type" value="Genomic_DNA"/>
</dbReference>
<evidence type="ECO:0000256" key="2">
    <source>
        <dbReference type="SAM" id="Phobius"/>
    </source>
</evidence>
<evidence type="ECO:0000313" key="3">
    <source>
        <dbReference type="EMBL" id="KMZ96157.1"/>
    </source>
</evidence>
<organism evidence="3 4">
    <name type="scientific">Plasmodium vivax North Korean</name>
    <dbReference type="NCBI Taxonomy" id="1035514"/>
    <lineage>
        <taxon>Eukaryota</taxon>
        <taxon>Sar</taxon>
        <taxon>Alveolata</taxon>
        <taxon>Apicomplexa</taxon>
        <taxon>Aconoidasida</taxon>
        <taxon>Haemosporida</taxon>
        <taxon>Plasmodiidae</taxon>
        <taxon>Plasmodium</taxon>
        <taxon>Plasmodium (Plasmodium)</taxon>
    </lineage>
</organism>
<keyword evidence="2" id="KW-1133">Transmembrane helix</keyword>
<dbReference type="Proteomes" id="UP000053239">
    <property type="component" value="Unassembled WGS sequence"/>
</dbReference>
<evidence type="ECO:0008006" key="5">
    <source>
        <dbReference type="Google" id="ProtNLM"/>
    </source>
</evidence>
<dbReference type="Pfam" id="PF05795">
    <property type="entry name" value="Plasmodium_Vir"/>
    <property type="match status" value="1"/>
</dbReference>
<sequence length="328" mass="37546">MNIEIIKYSDNKLNDLRTRKIYDQLDKAKDICQDVGFYKTAKDLLSNFNGLQNVSDKILKGLCYAYGNNFQNETDDDICNFLYYWLGEILYDNLIPRINLGSVISKLFVILRIRNRKKCTLPPYYNILEEKNFKNIKLFFDYSKDYDTYEKQITSNNLSCSKNYNEYLKKYVETYKEVQSECQKKTTSGYCKAFNDYFLNKESKNLSNWKCNLQNNDPKPDQAHAEREKIKEPQLPASRLDGRSVTLTKESEGGGEKVTERHSSPFNPPSEGISELDIASSPSDGPPTSTTTKSIATAASVAGILVPPFLVYNVISATIVKLIVLFYI</sequence>
<accession>A0A0J9TN26</accession>
<keyword evidence="2" id="KW-0812">Transmembrane</keyword>
<evidence type="ECO:0000256" key="1">
    <source>
        <dbReference type="SAM" id="MobiDB-lite"/>
    </source>
</evidence>
<feature type="region of interest" description="Disordered" evidence="1">
    <location>
        <begin position="211"/>
        <end position="292"/>
    </location>
</feature>
<keyword evidence="2" id="KW-0472">Membrane</keyword>
<evidence type="ECO:0000313" key="4">
    <source>
        <dbReference type="Proteomes" id="UP000053239"/>
    </source>
</evidence>
<protein>
    <recommendedName>
        <fullName evidence="5">Variable surface protein Vir7-like protein</fullName>
    </recommendedName>
</protein>
<proteinExistence type="predicted"/>
<gene>
    <name evidence="3" type="ORF">PVNG_05803</name>
</gene>
<feature type="compositionally biased region" description="Basic and acidic residues" evidence="1">
    <location>
        <begin position="218"/>
        <end position="232"/>
    </location>
</feature>
<feature type="transmembrane region" description="Helical" evidence="2">
    <location>
        <begin position="309"/>
        <end position="327"/>
    </location>
</feature>
<reference evidence="3 4" key="1">
    <citation type="submission" date="2011-09" db="EMBL/GenBank/DDBJ databases">
        <title>The Genome Sequence of Plasmodium vivax North Korean.</title>
        <authorList>
            <consortium name="The Broad Institute Genome Sequencing Platform"/>
            <consortium name="The Broad Institute Genome Sequencing Center for Infectious Disease"/>
            <person name="Neafsey D."/>
            <person name="Carlton J."/>
            <person name="Barnwell J."/>
            <person name="Collins W."/>
            <person name="Escalante A."/>
            <person name="Mullikin J."/>
            <person name="Saul A."/>
            <person name="Guigo R."/>
            <person name="Camara F."/>
            <person name="Young S.K."/>
            <person name="Zeng Q."/>
            <person name="Gargeya S."/>
            <person name="Fitzgerald M."/>
            <person name="Haas B."/>
            <person name="Abouelleil A."/>
            <person name="Alvarado L."/>
            <person name="Arachchi H.M."/>
            <person name="Berlin A."/>
            <person name="Brown A."/>
            <person name="Chapman S.B."/>
            <person name="Chen Z."/>
            <person name="Dunbar C."/>
            <person name="Freedman E."/>
            <person name="Gearin G."/>
            <person name="Gellesch M."/>
            <person name="Goldberg J."/>
            <person name="Griggs A."/>
            <person name="Gujja S."/>
            <person name="Heiman D."/>
            <person name="Howarth C."/>
            <person name="Larson L."/>
            <person name="Lui A."/>
            <person name="MacDonald P.J.P."/>
            <person name="Montmayeur A."/>
            <person name="Murphy C."/>
            <person name="Neiman D."/>
            <person name="Pearson M."/>
            <person name="Priest M."/>
            <person name="Roberts A."/>
            <person name="Saif S."/>
            <person name="Shea T."/>
            <person name="Shenoy N."/>
            <person name="Sisk P."/>
            <person name="Stolte C."/>
            <person name="Sykes S."/>
            <person name="Wortman J."/>
            <person name="Nusbaum C."/>
            <person name="Birren B."/>
        </authorList>
    </citation>
    <scope>NUCLEOTIDE SEQUENCE [LARGE SCALE GENOMIC DNA]</scope>
    <source>
        <strain evidence="3 4">North Korean</strain>
    </source>
</reference>